<dbReference type="PANTHER" id="PTHR35401">
    <property type="entry name" value="COPG FAMILY HELIX-TURN-HELIX PROTEIN-RELATED-RELATED"/>
    <property type="match status" value="1"/>
</dbReference>
<organism evidence="7 9">
    <name type="scientific">Xylanimonas allomyrinae</name>
    <dbReference type="NCBI Taxonomy" id="2509459"/>
    <lineage>
        <taxon>Bacteria</taxon>
        <taxon>Bacillati</taxon>
        <taxon>Actinomycetota</taxon>
        <taxon>Actinomycetes</taxon>
        <taxon>Micrococcales</taxon>
        <taxon>Promicromonosporaceae</taxon>
        <taxon>Xylanimonas</taxon>
    </lineage>
</organism>
<dbReference type="EMBL" id="CP035495">
    <property type="protein sequence ID" value="QAY64168.1"/>
    <property type="molecule type" value="Genomic_DNA"/>
</dbReference>
<reference evidence="7 9" key="1">
    <citation type="submission" date="2019-01" db="EMBL/GenBank/DDBJ databases">
        <title>Genome sequencing of strain 2JSPR-7.</title>
        <authorList>
            <person name="Heo J."/>
            <person name="Kim S.-J."/>
            <person name="Kim J.-S."/>
            <person name="Hong S.-B."/>
            <person name="Kwon S.-W."/>
        </authorList>
    </citation>
    <scope>NUCLEOTIDE SEQUENCE [LARGE SCALE GENOMIC DNA]</scope>
    <source>
        <strain evidence="7 9">2JSPR-7</strain>
    </source>
</reference>
<accession>A0A4P6F1G0</accession>
<keyword evidence="5" id="KW-0804">Transcription</keyword>
<dbReference type="PANTHER" id="PTHR35401:SF1">
    <property type="entry name" value="CYTOPLASMIC PROTEIN"/>
    <property type="match status" value="1"/>
</dbReference>
<dbReference type="AlphaFoldDB" id="A0A4P6F1G0"/>
<keyword evidence="3" id="KW-0805">Transcription regulation</keyword>
<dbReference type="Pfam" id="PF08681">
    <property type="entry name" value="TacA1"/>
    <property type="match status" value="1"/>
</dbReference>
<sequence length="123" mass="13528">MYSVCTPPRETVTSAVTRGVFMSTENARSERLNMRLTPEALATIREAASAQQQDVSAFVLGAAMERAREVLLRDRVIKLTPREVDQVEAALNEDATVIPELAAAITAARRDMKRLGVKELASR</sequence>
<dbReference type="Gene3D" id="1.20.5.780">
    <property type="entry name" value="Single helix bin"/>
    <property type="match status" value="1"/>
</dbReference>
<keyword evidence="4" id="KW-0238">DNA-binding</keyword>
<evidence type="ECO:0000256" key="6">
    <source>
        <dbReference type="ARBA" id="ARBA00049988"/>
    </source>
</evidence>
<evidence type="ECO:0000256" key="3">
    <source>
        <dbReference type="ARBA" id="ARBA00023015"/>
    </source>
</evidence>
<dbReference type="Proteomes" id="UP000291758">
    <property type="component" value="Chromosome"/>
</dbReference>
<dbReference type="GO" id="GO:0003677">
    <property type="term" value="F:DNA binding"/>
    <property type="evidence" value="ECO:0007669"/>
    <property type="project" value="UniProtKB-KW"/>
</dbReference>
<evidence type="ECO:0000256" key="2">
    <source>
        <dbReference type="ARBA" id="ARBA00022649"/>
    </source>
</evidence>
<evidence type="ECO:0000256" key="4">
    <source>
        <dbReference type="ARBA" id="ARBA00023125"/>
    </source>
</evidence>
<protein>
    <submittedName>
        <fullName evidence="7">DUF1778 domain-containing protein</fullName>
    </submittedName>
</protein>
<name>A0A4P6F1G0_9MICO</name>
<dbReference type="GO" id="GO:0006355">
    <property type="term" value="P:regulation of DNA-templated transcription"/>
    <property type="evidence" value="ECO:0007669"/>
    <property type="project" value="InterPro"/>
</dbReference>
<dbReference type="SUPFAM" id="SSF47598">
    <property type="entry name" value="Ribbon-helix-helix"/>
    <property type="match status" value="1"/>
</dbReference>
<dbReference type="KEGG" id="xyl:ET495_14135"/>
<dbReference type="KEGG" id="xyl:ET495_14200"/>
<evidence type="ECO:0000313" key="7">
    <source>
        <dbReference type="EMBL" id="QAY64168.1"/>
    </source>
</evidence>
<evidence type="ECO:0000313" key="9">
    <source>
        <dbReference type="Proteomes" id="UP000291758"/>
    </source>
</evidence>
<dbReference type="InterPro" id="IPR014795">
    <property type="entry name" value="TacA_1-like"/>
</dbReference>
<keyword evidence="1" id="KW-0678">Repressor</keyword>
<dbReference type="InterPro" id="IPR010985">
    <property type="entry name" value="Ribbon_hlx_hlx"/>
</dbReference>
<evidence type="ECO:0000256" key="1">
    <source>
        <dbReference type="ARBA" id="ARBA00022491"/>
    </source>
</evidence>
<comment type="similarity">
    <text evidence="6">Belongs to the TacA antitoxin family.</text>
</comment>
<keyword evidence="9" id="KW-1185">Reference proteome</keyword>
<dbReference type="OrthoDB" id="4829464at2"/>
<keyword evidence="2" id="KW-1277">Toxin-antitoxin system</keyword>
<evidence type="ECO:0000256" key="5">
    <source>
        <dbReference type="ARBA" id="ARBA00023163"/>
    </source>
</evidence>
<dbReference type="EMBL" id="CP035495">
    <property type="protein sequence ID" value="QAY64179.1"/>
    <property type="molecule type" value="Genomic_DNA"/>
</dbReference>
<proteinExistence type="inferred from homology"/>
<evidence type="ECO:0000313" key="8">
    <source>
        <dbReference type="EMBL" id="QAY64179.1"/>
    </source>
</evidence>
<gene>
    <name evidence="7" type="ORF">ET495_14135</name>
    <name evidence="8" type="ORF">ET495_14200</name>
</gene>